<dbReference type="InParanoid" id="A0A165IZ43"/>
<sequence length="193" mass="19441">MQFKALALAALPAFVSAATFNVTVGGTGFTFTPNTVTAAVGDTIVFDVKGNHSVTQVPFANPCTSTASGFDSGFVNVANPVNGDTTVTLTINDTNPIWLKCAQEVGGNHCSFGMVAAINPPTTGSNTFQSFMNSAMASGCTTSTTSSSSSGGGYGYGYFACTTPTTPSGDASMTKVGSFGLLSAALFAASMLL</sequence>
<evidence type="ECO:0000256" key="1">
    <source>
        <dbReference type="SAM" id="SignalP"/>
    </source>
</evidence>
<dbReference type="AlphaFoldDB" id="A0A165IZ43"/>
<evidence type="ECO:0000313" key="3">
    <source>
        <dbReference type="Proteomes" id="UP000077266"/>
    </source>
</evidence>
<dbReference type="Gene3D" id="2.60.40.420">
    <property type="entry name" value="Cupredoxins - blue copper proteins"/>
    <property type="match status" value="1"/>
</dbReference>
<dbReference type="PANTHER" id="PTHR34883">
    <property type="entry name" value="SERINE-RICH PROTEIN, PUTATIVE-RELATED-RELATED"/>
    <property type="match status" value="1"/>
</dbReference>
<dbReference type="OrthoDB" id="1921208at2759"/>
<dbReference type="SUPFAM" id="SSF49503">
    <property type="entry name" value="Cupredoxins"/>
    <property type="match status" value="1"/>
</dbReference>
<protein>
    <recommendedName>
        <fullName evidence="4">Cupredoxin</fullName>
    </recommendedName>
</protein>
<evidence type="ECO:0000313" key="2">
    <source>
        <dbReference type="EMBL" id="KZV94085.1"/>
    </source>
</evidence>
<reference evidence="2 3" key="1">
    <citation type="journal article" date="2016" name="Mol. Biol. Evol.">
        <title>Comparative Genomics of Early-Diverging Mushroom-Forming Fungi Provides Insights into the Origins of Lignocellulose Decay Capabilities.</title>
        <authorList>
            <person name="Nagy L.G."/>
            <person name="Riley R."/>
            <person name="Tritt A."/>
            <person name="Adam C."/>
            <person name="Daum C."/>
            <person name="Floudas D."/>
            <person name="Sun H."/>
            <person name="Yadav J.S."/>
            <person name="Pangilinan J."/>
            <person name="Larsson K.H."/>
            <person name="Matsuura K."/>
            <person name="Barry K."/>
            <person name="Labutti K."/>
            <person name="Kuo R."/>
            <person name="Ohm R.A."/>
            <person name="Bhattacharya S.S."/>
            <person name="Shirouzu T."/>
            <person name="Yoshinaga Y."/>
            <person name="Martin F.M."/>
            <person name="Grigoriev I.V."/>
            <person name="Hibbett D.S."/>
        </authorList>
    </citation>
    <scope>NUCLEOTIDE SEQUENCE [LARGE SCALE GENOMIC DNA]</scope>
    <source>
        <strain evidence="2 3">HHB12029</strain>
    </source>
</reference>
<dbReference type="Proteomes" id="UP000077266">
    <property type="component" value="Unassembled WGS sequence"/>
</dbReference>
<dbReference type="InterPro" id="IPR008972">
    <property type="entry name" value="Cupredoxin"/>
</dbReference>
<accession>A0A165IZ43</accession>
<keyword evidence="1" id="KW-0732">Signal</keyword>
<dbReference type="EMBL" id="KV425979">
    <property type="protein sequence ID" value="KZV94085.1"/>
    <property type="molecule type" value="Genomic_DNA"/>
</dbReference>
<dbReference type="InterPro" id="IPR052953">
    <property type="entry name" value="Ser-rich/MCO-related"/>
</dbReference>
<dbReference type="STRING" id="1314781.A0A165IZ43"/>
<feature type="chain" id="PRO_5007859630" description="Cupredoxin" evidence="1">
    <location>
        <begin position="18"/>
        <end position="193"/>
    </location>
</feature>
<keyword evidence="3" id="KW-1185">Reference proteome</keyword>
<dbReference type="PANTHER" id="PTHR34883:SF15">
    <property type="entry name" value="EXTRACELLULAR SERINE-RICH PROTEIN"/>
    <property type="match status" value="1"/>
</dbReference>
<dbReference type="CDD" id="cd00920">
    <property type="entry name" value="Cupredoxin"/>
    <property type="match status" value="1"/>
</dbReference>
<name>A0A165IZ43_EXIGL</name>
<organism evidence="2 3">
    <name type="scientific">Exidia glandulosa HHB12029</name>
    <dbReference type="NCBI Taxonomy" id="1314781"/>
    <lineage>
        <taxon>Eukaryota</taxon>
        <taxon>Fungi</taxon>
        <taxon>Dikarya</taxon>
        <taxon>Basidiomycota</taxon>
        <taxon>Agaricomycotina</taxon>
        <taxon>Agaricomycetes</taxon>
        <taxon>Auriculariales</taxon>
        <taxon>Exidiaceae</taxon>
        <taxon>Exidia</taxon>
    </lineage>
</organism>
<gene>
    <name evidence="2" type="ORF">EXIGLDRAFT_835285</name>
</gene>
<feature type="signal peptide" evidence="1">
    <location>
        <begin position="1"/>
        <end position="17"/>
    </location>
</feature>
<proteinExistence type="predicted"/>
<evidence type="ECO:0008006" key="4">
    <source>
        <dbReference type="Google" id="ProtNLM"/>
    </source>
</evidence>